<organism evidence="2 3">
    <name type="scientific">Zasmidium cellare ATCC 36951</name>
    <dbReference type="NCBI Taxonomy" id="1080233"/>
    <lineage>
        <taxon>Eukaryota</taxon>
        <taxon>Fungi</taxon>
        <taxon>Dikarya</taxon>
        <taxon>Ascomycota</taxon>
        <taxon>Pezizomycotina</taxon>
        <taxon>Dothideomycetes</taxon>
        <taxon>Dothideomycetidae</taxon>
        <taxon>Mycosphaerellales</taxon>
        <taxon>Mycosphaerellaceae</taxon>
        <taxon>Zasmidium</taxon>
    </lineage>
</organism>
<dbReference type="Proteomes" id="UP000799537">
    <property type="component" value="Unassembled WGS sequence"/>
</dbReference>
<dbReference type="PANTHER" id="PTHR47843:SF5">
    <property type="entry name" value="BTB_POZ DOMAIN PROTEIN"/>
    <property type="match status" value="1"/>
</dbReference>
<dbReference type="RefSeq" id="XP_033663762.1">
    <property type="nucleotide sequence ID" value="XM_033808241.1"/>
</dbReference>
<protein>
    <recommendedName>
        <fullName evidence="1">BTB domain-containing protein</fullName>
    </recommendedName>
</protein>
<feature type="domain" description="BTB" evidence="1">
    <location>
        <begin position="36"/>
        <end position="95"/>
    </location>
</feature>
<dbReference type="PANTHER" id="PTHR47843">
    <property type="entry name" value="BTB DOMAIN-CONTAINING PROTEIN-RELATED"/>
    <property type="match status" value="1"/>
</dbReference>
<dbReference type="SUPFAM" id="SSF54695">
    <property type="entry name" value="POZ domain"/>
    <property type="match status" value="1"/>
</dbReference>
<dbReference type="OrthoDB" id="3916736at2759"/>
<gene>
    <name evidence="2" type="ORF">M409DRAFT_26728</name>
</gene>
<dbReference type="CDD" id="cd18186">
    <property type="entry name" value="BTB_POZ_ZBTB_KLHL-like"/>
    <property type="match status" value="1"/>
</dbReference>
<sequence length="274" mass="31083">MAYLDPWNEKAQYVLLSMNKRRVLTSNSYFNNPKFSDITIHFSGHEVKAHKVNLASHSGYFRKMFESESLDGSAKDIYLYEDDMEAVFGMLAYFYGCLYHGQGSRGEPSISAYTTGVGRISGKTHREHLKYLLKLHGVADKYGVSALMRVIKDEFEKGAQQLQARYTPFGNERCADELVSIFAQLATLLYHSLGGATDELRRVLAEAVHERTLELVDNEKYRRMVRDVPEFSVDLLELATSAMKNLGLQVTKTAVAQNASSRPQPVLRKVYYNN</sequence>
<evidence type="ECO:0000313" key="2">
    <source>
        <dbReference type="EMBL" id="KAF2162873.1"/>
    </source>
</evidence>
<name>A0A6A6C7P6_ZASCE</name>
<proteinExistence type="predicted"/>
<dbReference type="PROSITE" id="PS50097">
    <property type="entry name" value="BTB"/>
    <property type="match status" value="1"/>
</dbReference>
<dbReference type="AlphaFoldDB" id="A0A6A6C7P6"/>
<dbReference type="Gene3D" id="3.30.710.10">
    <property type="entry name" value="Potassium Channel Kv1.1, Chain A"/>
    <property type="match status" value="1"/>
</dbReference>
<dbReference type="GeneID" id="54561513"/>
<evidence type="ECO:0000259" key="1">
    <source>
        <dbReference type="PROSITE" id="PS50097"/>
    </source>
</evidence>
<keyword evidence="3" id="KW-1185">Reference proteome</keyword>
<dbReference type="EMBL" id="ML993611">
    <property type="protein sequence ID" value="KAF2162873.1"/>
    <property type="molecule type" value="Genomic_DNA"/>
</dbReference>
<dbReference type="InterPro" id="IPR011333">
    <property type="entry name" value="SKP1/BTB/POZ_sf"/>
</dbReference>
<dbReference type="Pfam" id="PF00651">
    <property type="entry name" value="BTB"/>
    <property type="match status" value="1"/>
</dbReference>
<dbReference type="InterPro" id="IPR000210">
    <property type="entry name" value="BTB/POZ_dom"/>
</dbReference>
<evidence type="ECO:0000313" key="3">
    <source>
        <dbReference type="Proteomes" id="UP000799537"/>
    </source>
</evidence>
<dbReference type="SMART" id="SM00225">
    <property type="entry name" value="BTB"/>
    <property type="match status" value="1"/>
</dbReference>
<accession>A0A6A6C7P6</accession>
<reference evidence="2" key="1">
    <citation type="journal article" date="2020" name="Stud. Mycol.">
        <title>101 Dothideomycetes genomes: a test case for predicting lifestyles and emergence of pathogens.</title>
        <authorList>
            <person name="Haridas S."/>
            <person name="Albert R."/>
            <person name="Binder M."/>
            <person name="Bloem J."/>
            <person name="Labutti K."/>
            <person name="Salamov A."/>
            <person name="Andreopoulos B."/>
            <person name="Baker S."/>
            <person name="Barry K."/>
            <person name="Bills G."/>
            <person name="Bluhm B."/>
            <person name="Cannon C."/>
            <person name="Castanera R."/>
            <person name="Culley D."/>
            <person name="Daum C."/>
            <person name="Ezra D."/>
            <person name="Gonzalez J."/>
            <person name="Henrissat B."/>
            <person name="Kuo A."/>
            <person name="Liang C."/>
            <person name="Lipzen A."/>
            <person name="Lutzoni F."/>
            <person name="Magnuson J."/>
            <person name="Mondo S."/>
            <person name="Nolan M."/>
            <person name="Ohm R."/>
            <person name="Pangilinan J."/>
            <person name="Park H.-J."/>
            <person name="Ramirez L."/>
            <person name="Alfaro M."/>
            <person name="Sun H."/>
            <person name="Tritt A."/>
            <person name="Yoshinaga Y."/>
            <person name="Zwiers L.-H."/>
            <person name="Turgeon B."/>
            <person name="Goodwin S."/>
            <person name="Spatafora J."/>
            <person name="Crous P."/>
            <person name="Grigoriev I."/>
        </authorList>
    </citation>
    <scope>NUCLEOTIDE SEQUENCE</scope>
    <source>
        <strain evidence="2">ATCC 36951</strain>
    </source>
</reference>